<feature type="binding site" evidence="10">
    <location>
        <position position="189"/>
    </location>
    <ligand>
        <name>UDP-N-acetyl-alpha-D-glucosamine</name>
        <dbReference type="ChEBI" id="CHEBI:57705"/>
    </ligand>
</feature>
<dbReference type="GO" id="GO:0009252">
    <property type="term" value="P:peptidoglycan biosynthetic process"/>
    <property type="evidence" value="ECO:0007669"/>
    <property type="project" value="UniProtKB-UniRule"/>
</dbReference>
<evidence type="ECO:0000256" key="4">
    <source>
        <dbReference type="ARBA" id="ARBA00022679"/>
    </source>
</evidence>
<dbReference type="PANTHER" id="PTHR21015">
    <property type="entry name" value="UDP-N-ACETYLGLUCOSAMINE--N-ACETYLMURAMYL-(PENTAPEPTIDE) PYROPHOSPHORYL-UNDECAPRENOL N-ACETYLGLUCOSAMINE TRANSFERASE 1"/>
    <property type="match status" value="1"/>
</dbReference>
<keyword evidence="2 10" id="KW-0132">Cell division</keyword>
<dbReference type="NCBIfam" id="TIGR01133">
    <property type="entry name" value="murG"/>
    <property type="match status" value="1"/>
</dbReference>
<feature type="domain" description="Glycosyltransferase family 28 N-terminal" evidence="11">
    <location>
        <begin position="7"/>
        <end position="143"/>
    </location>
</feature>
<dbReference type="STRING" id="225991.MA05_15345"/>
<dbReference type="GO" id="GO:0050511">
    <property type="term" value="F:undecaprenyldiphospho-muramoylpentapeptide beta-N-acetylglucosaminyltransferase activity"/>
    <property type="evidence" value="ECO:0007669"/>
    <property type="project" value="UniProtKB-UniRule"/>
</dbReference>
<keyword evidence="6 10" id="KW-0573">Peptidoglycan synthesis</keyword>
<dbReference type="GO" id="GO:0005975">
    <property type="term" value="P:carbohydrate metabolic process"/>
    <property type="evidence" value="ECO:0007669"/>
    <property type="project" value="InterPro"/>
</dbReference>
<evidence type="ECO:0000256" key="9">
    <source>
        <dbReference type="ARBA" id="ARBA00023316"/>
    </source>
</evidence>
<evidence type="ECO:0000313" key="13">
    <source>
        <dbReference type="EMBL" id="EXU81191.1"/>
    </source>
</evidence>
<evidence type="ECO:0000256" key="8">
    <source>
        <dbReference type="ARBA" id="ARBA00023306"/>
    </source>
</evidence>
<dbReference type="Proteomes" id="UP000020766">
    <property type="component" value="Unassembled WGS sequence"/>
</dbReference>
<comment type="similarity">
    <text evidence="10">Belongs to the glycosyltransferase 28 family. MurG subfamily.</text>
</comment>
<feature type="binding site" evidence="10">
    <location>
        <position position="288"/>
    </location>
    <ligand>
        <name>UDP-N-acetyl-alpha-D-glucosamine</name>
        <dbReference type="ChEBI" id="CHEBI:57705"/>
    </ligand>
</feature>
<evidence type="ECO:0000313" key="14">
    <source>
        <dbReference type="Proteomes" id="UP000020766"/>
    </source>
</evidence>
<dbReference type="EC" id="2.4.1.227" evidence="10"/>
<dbReference type="AlphaFoldDB" id="A0A014MHI9"/>
<keyword evidence="7 10" id="KW-0472">Membrane</keyword>
<keyword evidence="5 10" id="KW-0133">Cell shape</keyword>
<evidence type="ECO:0000256" key="6">
    <source>
        <dbReference type="ARBA" id="ARBA00022984"/>
    </source>
</evidence>
<keyword evidence="3 10" id="KW-0328">Glycosyltransferase</keyword>
<dbReference type="GO" id="GO:0051301">
    <property type="term" value="P:cell division"/>
    <property type="evidence" value="ECO:0007669"/>
    <property type="project" value="UniProtKB-KW"/>
</dbReference>
<dbReference type="InterPro" id="IPR007235">
    <property type="entry name" value="Glyco_trans_28_C"/>
</dbReference>
<comment type="subcellular location">
    <subcellularLocation>
        <location evidence="10">Cell membrane</location>
        <topology evidence="10">Peripheral membrane protein</topology>
        <orientation evidence="10">Cytoplasmic side</orientation>
    </subcellularLocation>
</comment>
<keyword evidence="9 10" id="KW-0961">Cell wall biogenesis/degradation</keyword>
<evidence type="ECO:0000256" key="2">
    <source>
        <dbReference type="ARBA" id="ARBA00022618"/>
    </source>
</evidence>
<sequence length="354" mass="37327">MQEKVALVMAGGTGGHIFPGLAVAHALREQGWRVHWLGAPGSMEERLVPPQGFPLETIDFAGVRGKGLLTLALLPLRLLKAFEQALSVVRRVKPDVVIGLGGYISFPGGMMAVLAGKPLILHEQNSVAGMANKVLASVADKVFAAFPNALPKAQWVGNPLRQAFLQQPEPAERFAGRSGPLKVLVVGGSLGAKALNDIVPQAVALLPVEARPQVVHQSGAKQIDALRANYAAAGVQAELTPFIEDTAQAFADADLVICRAGASTVTELAAVGVAAIYVPFPHAVDDHQTTNAHFMVDAGGGWLMPQPALNAQKLAEMLQNMQRSTLLNVALKAKTMQKIHATREVVAACEELAA</sequence>
<accession>A0A014MHI9</accession>
<dbReference type="GO" id="GO:0005886">
    <property type="term" value="C:plasma membrane"/>
    <property type="evidence" value="ECO:0007669"/>
    <property type="project" value="UniProtKB-SubCell"/>
</dbReference>
<dbReference type="InterPro" id="IPR004276">
    <property type="entry name" value="GlycoTrans_28_N"/>
</dbReference>
<evidence type="ECO:0000256" key="1">
    <source>
        <dbReference type="ARBA" id="ARBA00022475"/>
    </source>
</evidence>
<dbReference type="GO" id="GO:0071555">
    <property type="term" value="P:cell wall organization"/>
    <property type="evidence" value="ECO:0007669"/>
    <property type="project" value="UniProtKB-KW"/>
</dbReference>
<comment type="caution">
    <text evidence="10">Lacks conserved residue(s) required for the propagation of feature annotation.</text>
</comment>
<evidence type="ECO:0000256" key="3">
    <source>
        <dbReference type="ARBA" id="ARBA00022676"/>
    </source>
</evidence>
<comment type="caution">
    <text evidence="13">The sequence shown here is derived from an EMBL/GenBank/DDBJ whole genome shotgun (WGS) entry which is preliminary data.</text>
</comment>
<reference evidence="13 14" key="1">
    <citation type="submission" date="2014-01" db="EMBL/GenBank/DDBJ databases">
        <title>Interspecies Systems Biology Uncovers Metabolites Affecting C. elegans Gene Expression and Life History Traits.</title>
        <authorList>
            <person name="Watson E."/>
            <person name="Macneil L.T."/>
            <person name="Ritter A.D."/>
            <person name="Yilmaz L.S."/>
            <person name="Rosebrock A.P."/>
            <person name="Caudy A.A."/>
            <person name="Walhout A.J."/>
        </authorList>
    </citation>
    <scope>NUCLEOTIDE SEQUENCE [LARGE SCALE GENOMIC DNA]</scope>
    <source>
        <strain evidence="13 14">DA1877</strain>
    </source>
</reference>
<dbReference type="SUPFAM" id="SSF53756">
    <property type="entry name" value="UDP-Glycosyltransferase/glycogen phosphorylase"/>
    <property type="match status" value="1"/>
</dbReference>
<organism evidence="13 14">
    <name type="scientific">Comamonas aquatica DA1877</name>
    <dbReference type="NCBI Taxonomy" id="1457173"/>
    <lineage>
        <taxon>Bacteria</taxon>
        <taxon>Pseudomonadati</taxon>
        <taxon>Pseudomonadota</taxon>
        <taxon>Betaproteobacteria</taxon>
        <taxon>Burkholderiales</taxon>
        <taxon>Comamonadaceae</taxon>
        <taxon>Comamonas</taxon>
    </lineage>
</organism>
<protein>
    <recommendedName>
        <fullName evidence="10">UDP-N-acetylglucosamine--N-acetylmuramyl-(pentapeptide) pyrophosphoryl-undecaprenol N-acetylglucosamine transferase</fullName>
        <ecNumber evidence="10">2.4.1.227</ecNumber>
    </recommendedName>
    <alternativeName>
        <fullName evidence="10">Undecaprenyl-PP-MurNAc-pentapeptide-UDPGlcNAc GlcNAc transferase</fullName>
    </alternativeName>
</protein>
<dbReference type="GO" id="GO:0008360">
    <property type="term" value="P:regulation of cell shape"/>
    <property type="evidence" value="ECO:0007669"/>
    <property type="project" value="UniProtKB-KW"/>
</dbReference>
<evidence type="ECO:0000256" key="7">
    <source>
        <dbReference type="ARBA" id="ARBA00023136"/>
    </source>
</evidence>
<feature type="domain" description="Glycosyl transferase family 28 C-terminal" evidence="12">
    <location>
        <begin position="183"/>
        <end position="334"/>
    </location>
</feature>
<feature type="binding site" evidence="10">
    <location>
        <position position="125"/>
    </location>
    <ligand>
        <name>UDP-N-acetyl-alpha-D-glucosamine</name>
        <dbReference type="ChEBI" id="CHEBI:57705"/>
    </ligand>
</feature>
<dbReference type="CDD" id="cd03785">
    <property type="entry name" value="GT28_MurG"/>
    <property type="match status" value="1"/>
</dbReference>
<proteinExistence type="inferred from homology"/>
<evidence type="ECO:0000259" key="12">
    <source>
        <dbReference type="Pfam" id="PF04101"/>
    </source>
</evidence>
<dbReference type="Gene3D" id="3.40.50.2000">
    <property type="entry name" value="Glycogen Phosphorylase B"/>
    <property type="match status" value="2"/>
</dbReference>
<keyword evidence="14" id="KW-1185">Reference proteome</keyword>
<feature type="binding site" evidence="10">
    <location>
        <position position="161"/>
    </location>
    <ligand>
        <name>UDP-N-acetyl-alpha-D-glucosamine</name>
        <dbReference type="ChEBI" id="CHEBI:57705"/>
    </ligand>
</feature>
<gene>
    <name evidence="10" type="primary">murG</name>
    <name evidence="13" type="ORF">AX13_10315</name>
</gene>
<feature type="binding site" evidence="10">
    <location>
        <begin position="13"/>
        <end position="15"/>
    </location>
    <ligand>
        <name>UDP-N-acetyl-alpha-D-glucosamine</name>
        <dbReference type="ChEBI" id="CHEBI:57705"/>
    </ligand>
</feature>
<name>A0A014MHI9_9BURK</name>
<keyword evidence="4 10" id="KW-0808">Transferase</keyword>
<comment type="pathway">
    <text evidence="10">Cell wall biogenesis; peptidoglycan biosynthesis.</text>
</comment>
<keyword evidence="1 10" id="KW-1003">Cell membrane</keyword>
<comment type="function">
    <text evidence="10">Cell wall formation. Catalyzes the transfer of a GlcNAc subunit on undecaprenyl-pyrophosphoryl-MurNAc-pentapeptide (lipid intermediate I) to form undecaprenyl-pyrophosphoryl-MurNAc-(pentapeptide)GlcNAc (lipid intermediate II).</text>
</comment>
<evidence type="ECO:0000256" key="10">
    <source>
        <dbReference type="HAMAP-Rule" id="MF_00033"/>
    </source>
</evidence>
<evidence type="ECO:0000259" key="11">
    <source>
        <dbReference type="Pfam" id="PF03033"/>
    </source>
</evidence>
<dbReference type="Pfam" id="PF03033">
    <property type="entry name" value="Glyco_transf_28"/>
    <property type="match status" value="1"/>
</dbReference>
<dbReference type="GO" id="GO:0051991">
    <property type="term" value="F:UDP-N-acetyl-D-glucosamine:N-acetylmuramoyl-L-alanyl-D-glutamyl-meso-2,6-diaminopimelyl-D-alanyl-D-alanine-diphosphoundecaprenol 4-beta-N-acetylglucosaminlytransferase activity"/>
    <property type="evidence" value="ECO:0007669"/>
    <property type="project" value="RHEA"/>
</dbReference>
<comment type="catalytic activity">
    <reaction evidence="10">
        <text>di-trans,octa-cis-undecaprenyl diphospho-N-acetyl-alpha-D-muramoyl-L-alanyl-D-glutamyl-meso-2,6-diaminopimeloyl-D-alanyl-D-alanine + UDP-N-acetyl-alpha-D-glucosamine = di-trans,octa-cis-undecaprenyl diphospho-[N-acetyl-alpha-D-glucosaminyl-(1-&gt;4)]-N-acetyl-alpha-D-muramoyl-L-alanyl-D-glutamyl-meso-2,6-diaminopimeloyl-D-alanyl-D-alanine + UDP + H(+)</text>
        <dbReference type="Rhea" id="RHEA:31227"/>
        <dbReference type="ChEBI" id="CHEBI:15378"/>
        <dbReference type="ChEBI" id="CHEBI:57705"/>
        <dbReference type="ChEBI" id="CHEBI:58223"/>
        <dbReference type="ChEBI" id="CHEBI:61387"/>
        <dbReference type="ChEBI" id="CHEBI:61388"/>
        <dbReference type="EC" id="2.4.1.227"/>
    </reaction>
</comment>
<dbReference type="UniPathway" id="UPA00219"/>
<dbReference type="PATRIC" id="fig|1457173.3.peg.586"/>
<dbReference type="PANTHER" id="PTHR21015:SF22">
    <property type="entry name" value="GLYCOSYLTRANSFERASE"/>
    <property type="match status" value="1"/>
</dbReference>
<dbReference type="RefSeq" id="WP_043378922.1">
    <property type="nucleotide sequence ID" value="NZ_JBOK01000003.1"/>
</dbReference>
<feature type="binding site" evidence="10">
    <location>
        <position position="243"/>
    </location>
    <ligand>
        <name>UDP-N-acetyl-alpha-D-glucosamine</name>
        <dbReference type="ChEBI" id="CHEBI:57705"/>
    </ligand>
</feature>
<evidence type="ECO:0000256" key="5">
    <source>
        <dbReference type="ARBA" id="ARBA00022960"/>
    </source>
</evidence>
<dbReference type="HAMAP" id="MF_00033">
    <property type="entry name" value="MurG"/>
    <property type="match status" value="1"/>
</dbReference>
<dbReference type="InterPro" id="IPR006009">
    <property type="entry name" value="GlcNAc_MurG"/>
</dbReference>
<dbReference type="Pfam" id="PF04101">
    <property type="entry name" value="Glyco_tran_28_C"/>
    <property type="match status" value="1"/>
</dbReference>
<keyword evidence="8 10" id="KW-0131">Cell cycle</keyword>
<dbReference type="EMBL" id="JBOK01000003">
    <property type="protein sequence ID" value="EXU81191.1"/>
    <property type="molecule type" value="Genomic_DNA"/>
</dbReference>